<dbReference type="InterPro" id="IPR050490">
    <property type="entry name" value="Bact_solute-bd_prot1"/>
</dbReference>
<protein>
    <submittedName>
        <fullName evidence="2">Carbohydrate ABC transporter substrate-binding protein, CUT1 family</fullName>
    </submittedName>
</protein>
<name>A0A1H1R7F8_9ACTN</name>
<dbReference type="Gene3D" id="3.40.190.10">
    <property type="entry name" value="Periplasmic binding protein-like II"/>
    <property type="match status" value="1"/>
</dbReference>
<keyword evidence="1" id="KW-0732">Signal</keyword>
<dbReference type="OrthoDB" id="4289620at2"/>
<keyword evidence="3" id="KW-1185">Reference proteome</keyword>
<dbReference type="STRING" id="630515.SAMN04489812_1541"/>
<feature type="chain" id="PRO_5039492633" evidence="1">
    <location>
        <begin position="25"/>
        <end position="436"/>
    </location>
</feature>
<dbReference type="Proteomes" id="UP000199103">
    <property type="component" value="Chromosome I"/>
</dbReference>
<dbReference type="Pfam" id="PF01547">
    <property type="entry name" value="SBP_bac_1"/>
    <property type="match status" value="1"/>
</dbReference>
<dbReference type="RefSeq" id="WP_091522442.1">
    <property type="nucleotide sequence ID" value="NZ_LT629772.1"/>
</dbReference>
<evidence type="ECO:0000313" key="3">
    <source>
        <dbReference type="Proteomes" id="UP000199103"/>
    </source>
</evidence>
<sequence>MTQSLSRRHLLALGAGASAPFVLSGCLSGNPTAAKTTQTGDKFSGEVEWWTINLQKNYADYINSMIAGYTKQHPKVKINWVDVPGQDITTKLLAAIASGKVPDAVNYTSTTLGLFASSMTDLSQLFSADELGRYAAGLADPLKAADGRRVAIPWYNGGTSLGFYNTDLLKKVSFDEADPPTTIDQAVTLAERYHTATKKSAMNLIPSVTLLQSYGIEMLSADKRTAAFNTAEAAAILEKFKPLYGSGAIAPGAISTDIRNLPQTLDNKRVAFSPMEISTNLLNIQKNAPDVYRAIAVAPPVTGTADRFILPGQQVFGIPKASGNQAAAAEWLKFVTSPENQLAFCKLVAIYPSTSATLQDPFFTEISGTDPASEARKTLVQTFPHAVDGSLGSGNDEQLGLLFAAEVQAYLPGKKTAQQALAAAEKSWNTELSKEK</sequence>
<dbReference type="PANTHER" id="PTHR43649:SF12">
    <property type="entry name" value="DIACETYLCHITOBIOSE BINDING PROTEIN DASA"/>
    <property type="match status" value="1"/>
</dbReference>
<dbReference type="InterPro" id="IPR006059">
    <property type="entry name" value="SBP"/>
</dbReference>
<accession>A0A1H1R7F8</accession>
<dbReference type="PANTHER" id="PTHR43649">
    <property type="entry name" value="ARABINOSE-BINDING PROTEIN-RELATED"/>
    <property type="match status" value="1"/>
</dbReference>
<dbReference type="PROSITE" id="PS51257">
    <property type="entry name" value="PROKAR_LIPOPROTEIN"/>
    <property type="match status" value="1"/>
</dbReference>
<dbReference type="EMBL" id="LT629772">
    <property type="protein sequence ID" value="SDS31702.1"/>
    <property type="molecule type" value="Genomic_DNA"/>
</dbReference>
<reference evidence="2 3" key="1">
    <citation type="submission" date="2016-10" db="EMBL/GenBank/DDBJ databases">
        <authorList>
            <person name="de Groot N.N."/>
        </authorList>
    </citation>
    <scope>NUCLEOTIDE SEQUENCE [LARGE SCALE GENOMIC DNA]</scope>
    <source>
        <strain evidence="2 3">DSM 21800</strain>
    </source>
</reference>
<feature type="signal peptide" evidence="1">
    <location>
        <begin position="1"/>
        <end position="24"/>
    </location>
</feature>
<gene>
    <name evidence="2" type="ORF">SAMN04489812_1541</name>
</gene>
<dbReference type="PROSITE" id="PS51318">
    <property type="entry name" value="TAT"/>
    <property type="match status" value="1"/>
</dbReference>
<proteinExistence type="predicted"/>
<evidence type="ECO:0000313" key="2">
    <source>
        <dbReference type="EMBL" id="SDS31702.1"/>
    </source>
</evidence>
<dbReference type="InterPro" id="IPR006311">
    <property type="entry name" value="TAT_signal"/>
</dbReference>
<dbReference type="SUPFAM" id="SSF53850">
    <property type="entry name" value="Periplasmic binding protein-like II"/>
    <property type="match status" value="1"/>
</dbReference>
<evidence type="ECO:0000256" key="1">
    <source>
        <dbReference type="SAM" id="SignalP"/>
    </source>
</evidence>
<dbReference type="AlphaFoldDB" id="A0A1H1R7F8"/>
<organism evidence="2 3">
    <name type="scientific">Microlunatus soli</name>
    <dbReference type="NCBI Taxonomy" id="630515"/>
    <lineage>
        <taxon>Bacteria</taxon>
        <taxon>Bacillati</taxon>
        <taxon>Actinomycetota</taxon>
        <taxon>Actinomycetes</taxon>
        <taxon>Propionibacteriales</taxon>
        <taxon>Propionibacteriaceae</taxon>
        <taxon>Microlunatus</taxon>
    </lineage>
</organism>